<evidence type="ECO:0000256" key="5">
    <source>
        <dbReference type="ARBA" id="ARBA00022833"/>
    </source>
</evidence>
<feature type="region of interest" description="Disordered" evidence="8">
    <location>
        <begin position="266"/>
        <end position="306"/>
    </location>
</feature>
<dbReference type="AlphaFoldDB" id="A6I3I4"/>
<evidence type="ECO:0000256" key="2">
    <source>
        <dbReference type="ARBA" id="ARBA00022692"/>
    </source>
</evidence>
<sequence length="465" mass="50197">MTEDDVGQWQHVFQELIQEVKPWHKWTFTPDKELLPDVLKPGWTQYQQKAFARFHCSSCSRSWASGRVLIIFHMRWCEKKAKGQVKMRVFAQRCNQCPEAPFAAPEFTWDNISRILNNLLFRILKKCYKEGFKQMGEIPLLGDTSLEGPHDSGNCEACLLGFCAQNDLGQASKPPAPPLSPTSSKSAREPKVTAACPDLPCSQSSSKVEKPQASDVSPQASNPSKEDPKVSRTSKPSTNPRLTIKQLSEVSSSALECVIQMPSPISSNRAADTAKNTRSKAPKASLSSSSYVPPTSSYVPPTSSTSSLYVPPTSSYVPLTSSYVPLTSSSNVPPSSFLYAPPTPSYVPSTSSSRRPPANTACQVERSAPIHPESQSSCCKACCGGCGGCCGGCGGCCGACCAGCGGCCECFCEVLEGCCGCFGKVFLGCGECFCKVFLGCCKFGSESPQCCLFFLILFLLLWYLL</sequence>
<feature type="region of interest" description="Disordered" evidence="8">
    <location>
        <begin position="171"/>
        <end position="246"/>
    </location>
</feature>
<dbReference type="InterPro" id="IPR026096">
    <property type="entry name" value="R-trans_p"/>
</dbReference>
<evidence type="ECO:0000256" key="4">
    <source>
        <dbReference type="ARBA" id="ARBA00022771"/>
    </source>
</evidence>
<keyword evidence="7" id="KW-0472">Membrane</keyword>
<keyword evidence="2 10" id="KW-0812">Transmembrane</keyword>
<dbReference type="RefSeq" id="NP_001101660.1">
    <property type="nucleotide sequence ID" value="NM_001108190.2"/>
</dbReference>
<dbReference type="InterPro" id="IPR027377">
    <property type="entry name" value="ZAR1/RTP1-5-like_Znf-3CxxC"/>
</dbReference>
<feature type="domain" description="3CxxC-type" evidence="9">
    <location>
        <begin position="49"/>
        <end position="161"/>
    </location>
</feature>
<reference evidence="10" key="1">
    <citation type="journal article" date="2005" name="Genome Res.">
        <title>Gene and alternative splicing annotation with AIR.</title>
        <authorList>
            <person name="Florea L."/>
            <person name="Di Francesco V."/>
            <person name="Miller J."/>
            <person name="Turner R."/>
            <person name="Yao A."/>
            <person name="Harris M."/>
            <person name="Walenz B."/>
            <person name="Mobarry C."/>
            <person name="Merkulov G.V."/>
            <person name="Charlab R."/>
            <person name="Dew I."/>
            <person name="Deng Z."/>
            <person name="Istrail S."/>
            <person name="Li P."/>
            <person name="Sutton G."/>
        </authorList>
    </citation>
    <scope>NUCLEOTIDE SEQUENCE</scope>
    <source>
        <strain evidence="10">BN</strain>
    </source>
</reference>
<dbReference type="GeneID" id="316018"/>
<organism evidence="10">
    <name type="scientific">Rattus norvegicus</name>
    <name type="common">Rat</name>
    <dbReference type="NCBI Taxonomy" id="10116"/>
    <lineage>
        <taxon>Eukaryota</taxon>
        <taxon>Metazoa</taxon>
        <taxon>Chordata</taxon>
        <taxon>Craniata</taxon>
        <taxon>Vertebrata</taxon>
        <taxon>Euteleostomi</taxon>
        <taxon>Mammalia</taxon>
        <taxon>Eutheria</taxon>
        <taxon>Euarchontoglires</taxon>
        <taxon>Glires</taxon>
        <taxon>Rodentia</taxon>
        <taxon>Myomorpha</taxon>
        <taxon>Muroidea</taxon>
        <taxon>Muridae</taxon>
        <taxon>Murinae</taxon>
        <taxon>Rattus</taxon>
    </lineage>
</organism>
<evidence type="ECO:0000256" key="7">
    <source>
        <dbReference type="ARBA" id="ARBA00023136"/>
    </source>
</evidence>
<evidence type="ECO:0000256" key="8">
    <source>
        <dbReference type="SAM" id="MobiDB-lite"/>
    </source>
</evidence>
<dbReference type="AGR" id="RGD:1310546"/>
<feature type="compositionally biased region" description="Polar residues" evidence="8">
    <location>
        <begin position="214"/>
        <end position="223"/>
    </location>
</feature>
<evidence type="ECO:0000256" key="6">
    <source>
        <dbReference type="ARBA" id="ARBA00022989"/>
    </source>
</evidence>
<dbReference type="CTD" id="83597"/>
<feature type="compositionally biased region" description="Low complexity" evidence="8">
    <location>
        <begin position="285"/>
        <end position="306"/>
    </location>
</feature>
<evidence type="ECO:0000256" key="3">
    <source>
        <dbReference type="ARBA" id="ARBA00022723"/>
    </source>
</evidence>
<dbReference type="EMBL" id="CH473954">
    <property type="protein sequence ID" value="EDL77043.1"/>
    <property type="molecule type" value="Genomic_DNA"/>
</dbReference>
<dbReference type="GO" id="GO:0016020">
    <property type="term" value="C:membrane"/>
    <property type="evidence" value="ECO:0007669"/>
    <property type="project" value="UniProtKB-SubCell"/>
</dbReference>
<keyword evidence="6" id="KW-1133">Transmembrane helix</keyword>
<keyword evidence="5" id="KW-0862">Zinc</keyword>
<protein>
    <submittedName>
        <fullName evidence="10">Transmembrane protein 7 (Predicted)</fullName>
    </submittedName>
</protein>
<proteinExistence type="predicted"/>
<keyword evidence="3" id="KW-0479">Metal-binding</keyword>
<comment type="subcellular location">
    <subcellularLocation>
        <location evidence="1">Membrane</location>
        <topology evidence="1">Single-pass membrane protein</topology>
    </subcellularLocation>
</comment>
<evidence type="ECO:0000313" key="10">
    <source>
        <dbReference type="EMBL" id="EDL77043.1"/>
    </source>
</evidence>
<evidence type="ECO:0000259" key="9">
    <source>
        <dbReference type="SMART" id="SM01328"/>
    </source>
</evidence>
<reference evidence="10" key="2">
    <citation type="submission" date="2005-09" db="EMBL/GenBank/DDBJ databases">
        <authorList>
            <person name="Mural R.J."/>
            <person name="Li P.W."/>
            <person name="Adams M.D."/>
            <person name="Amanatides P.G."/>
            <person name="Baden-Tillson H."/>
            <person name="Barnstead M."/>
            <person name="Chin S.H."/>
            <person name="Dew I."/>
            <person name="Evans C.A."/>
            <person name="Ferriera S."/>
            <person name="Flanigan M."/>
            <person name="Fosler C."/>
            <person name="Glodek A."/>
            <person name="Gu Z."/>
            <person name="Holt R.A."/>
            <person name="Jennings D."/>
            <person name="Kraft C.L."/>
            <person name="Lu F."/>
            <person name="Nguyen T."/>
            <person name="Nusskern D.R."/>
            <person name="Pfannkoch C.M."/>
            <person name="Sitter C."/>
            <person name="Sutton G.G."/>
            <person name="Venter J.C."/>
            <person name="Wang Z."/>
            <person name="Woodage T."/>
            <person name="Zheng X.H."/>
            <person name="Zhong F."/>
        </authorList>
    </citation>
    <scope>NUCLEOTIDE SEQUENCE</scope>
    <source>
        <strain evidence="10">BN</strain>
    </source>
</reference>
<dbReference type="KEGG" id="rno:316018"/>
<dbReference type="SMART" id="SM01328">
    <property type="entry name" value="zf-3CxxC"/>
    <property type="match status" value="1"/>
</dbReference>
<gene>
    <name evidence="11" type="primary">Rtp3</name>
    <name evidence="10" type="synonym">Tmem7_predicted</name>
    <name evidence="10" type="ORF">rCG_25568</name>
</gene>
<feature type="compositionally biased region" description="Polar residues" evidence="8">
    <location>
        <begin position="266"/>
        <end position="276"/>
    </location>
</feature>
<keyword evidence="4" id="KW-0863">Zinc-finger</keyword>
<dbReference type="Proteomes" id="UP000234681">
    <property type="component" value="Chromosome 8"/>
</dbReference>
<dbReference type="Pfam" id="PF13695">
    <property type="entry name" value="Zn_ribbon_3CxxC"/>
    <property type="match status" value="1"/>
</dbReference>
<dbReference type="PANTHER" id="PTHR14402:SF9">
    <property type="entry name" value="RECEPTOR-TRANSPORTING PROTEIN 3"/>
    <property type="match status" value="1"/>
</dbReference>
<evidence type="ECO:0000256" key="1">
    <source>
        <dbReference type="ARBA" id="ARBA00004167"/>
    </source>
</evidence>
<dbReference type="GO" id="GO:0008270">
    <property type="term" value="F:zinc ion binding"/>
    <property type="evidence" value="ECO:0007669"/>
    <property type="project" value="UniProtKB-KW"/>
</dbReference>
<name>A6I3I4_RAT</name>
<dbReference type="RGD" id="1310546">
    <property type="gene designation" value="Rtp3"/>
</dbReference>
<feature type="compositionally biased region" description="Polar residues" evidence="8">
    <location>
        <begin position="231"/>
        <end position="246"/>
    </location>
</feature>
<dbReference type="PANTHER" id="PTHR14402">
    <property type="entry name" value="RECEPTOR TRANSPORTING PROTEIN"/>
    <property type="match status" value="1"/>
</dbReference>
<dbReference type="OrthoDB" id="8121437at2759"/>
<evidence type="ECO:0000313" key="11">
    <source>
        <dbReference type="RGD" id="1310546"/>
    </source>
</evidence>
<accession>A6I3I4</accession>
<dbReference type="OMA" id="FHRDSAK"/>